<evidence type="ECO:0000256" key="3">
    <source>
        <dbReference type="ARBA" id="ARBA00022475"/>
    </source>
</evidence>
<keyword evidence="4 9" id="KW-0812">Transmembrane</keyword>
<evidence type="ECO:0000256" key="9">
    <source>
        <dbReference type="HAMAP-Rule" id="MF_00236"/>
    </source>
</evidence>
<keyword evidence="5 9" id="KW-0653">Protein transport</keyword>
<evidence type="ECO:0000256" key="8">
    <source>
        <dbReference type="ARBA" id="ARBA00023136"/>
    </source>
</evidence>
<comment type="subcellular location">
    <subcellularLocation>
        <location evidence="1 9">Cell membrane</location>
        <topology evidence="1 9">Single-pass membrane protein</topology>
    </subcellularLocation>
</comment>
<gene>
    <name evidence="9" type="primary">tatA</name>
    <name evidence="10" type="ORF">ACFFIC_22255</name>
</gene>
<evidence type="ECO:0000256" key="4">
    <source>
        <dbReference type="ARBA" id="ARBA00022692"/>
    </source>
</evidence>
<dbReference type="InterPro" id="IPR003369">
    <property type="entry name" value="TatA/B/E"/>
</dbReference>
<dbReference type="HAMAP" id="MF_00236">
    <property type="entry name" value="TatA_E"/>
    <property type="match status" value="1"/>
</dbReference>
<proteinExistence type="inferred from homology"/>
<keyword evidence="7 9" id="KW-0811">Translocation</keyword>
<dbReference type="Pfam" id="PF02416">
    <property type="entry name" value="TatA_B_E"/>
    <property type="match status" value="1"/>
</dbReference>
<dbReference type="Proteomes" id="UP001589789">
    <property type="component" value="Unassembled WGS sequence"/>
</dbReference>
<comment type="similarity">
    <text evidence="9">Belongs to the TatA/E family.</text>
</comment>
<comment type="function">
    <text evidence="9">Part of the twin-arginine translocation (Tat) system that transports large folded proteins containing a characteristic twin-arginine motif in their signal peptide across membranes. TatA could form the protein-conducting channel of the Tat system.</text>
</comment>
<keyword evidence="8 9" id="KW-0472">Membrane</keyword>
<keyword evidence="6 9" id="KW-1133">Transmembrane helix</keyword>
<dbReference type="NCBIfam" id="TIGR01411">
    <property type="entry name" value="tatAE"/>
    <property type="match status" value="1"/>
</dbReference>
<keyword evidence="2 9" id="KW-0813">Transport</keyword>
<evidence type="ECO:0000313" key="10">
    <source>
        <dbReference type="EMBL" id="MFC0388237.1"/>
    </source>
</evidence>
<protein>
    <recommendedName>
        <fullName evidence="9">Sec-independent protein translocase protein TatA</fullName>
    </recommendedName>
</protein>
<dbReference type="RefSeq" id="WP_377054450.1">
    <property type="nucleotide sequence ID" value="NZ_JBHLVZ010000083.1"/>
</dbReference>
<reference evidence="10 11" key="1">
    <citation type="submission" date="2024-09" db="EMBL/GenBank/DDBJ databases">
        <authorList>
            <person name="Sun Q."/>
            <person name="Mori K."/>
        </authorList>
    </citation>
    <scope>NUCLEOTIDE SEQUENCE [LARGE SCALE GENOMIC DNA]</scope>
    <source>
        <strain evidence="10 11">CCM 7468</strain>
    </source>
</reference>
<name>A0ABV6IY82_9PROT</name>
<accession>A0ABV6IY82</accession>
<evidence type="ECO:0000313" key="11">
    <source>
        <dbReference type="Proteomes" id="UP001589789"/>
    </source>
</evidence>
<evidence type="ECO:0000256" key="2">
    <source>
        <dbReference type="ARBA" id="ARBA00022448"/>
    </source>
</evidence>
<dbReference type="InterPro" id="IPR006312">
    <property type="entry name" value="TatA/E"/>
</dbReference>
<organism evidence="10 11">
    <name type="scientific">Muricoccus vinaceus</name>
    <dbReference type="NCBI Taxonomy" id="424704"/>
    <lineage>
        <taxon>Bacteria</taxon>
        <taxon>Pseudomonadati</taxon>
        <taxon>Pseudomonadota</taxon>
        <taxon>Alphaproteobacteria</taxon>
        <taxon>Acetobacterales</taxon>
        <taxon>Roseomonadaceae</taxon>
        <taxon>Muricoccus</taxon>
    </lineage>
</organism>
<keyword evidence="11" id="KW-1185">Reference proteome</keyword>
<dbReference type="EMBL" id="JBHLVZ010000083">
    <property type="protein sequence ID" value="MFC0388237.1"/>
    <property type="molecule type" value="Genomic_DNA"/>
</dbReference>
<evidence type="ECO:0000256" key="7">
    <source>
        <dbReference type="ARBA" id="ARBA00023010"/>
    </source>
</evidence>
<dbReference type="NCBIfam" id="NF001940">
    <property type="entry name" value="PRK00720.1"/>
    <property type="match status" value="1"/>
</dbReference>
<evidence type="ECO:0000256" key="1">
    <source>
        <dbReference type="ARBA" id="ARBA00004162"/>
    </source>
</evidence>
<evidence type="ECO:0000256" key="6">
    <source>
        <dbReference type="ARBA" id="ARBA00022989"/>
    </source>
</evidence>
<keyword evidence="3 9" id="KW-1003">Cell membrane</keyword>
<dbReference type="PANTHER" id="PTHR42982">
    <property type="entry name" value="SEC-INDEPENDENT PROTEIN TRANSLOCASE PROTEIN TATA"/>
    <property type="match status" value="1"/>
</dbReference>
<evidence type="ECO:0000256" key="5">
    <source>
        <dbReference type="ARBA" id="ARBA00022927"/>
    </source>
</evidence>
<dbReference type="Gene3D" id="1.20.5.3310">
    <property type="match status" value="1"/>
</dbReference>
<comment type="subunit">
    <text evidence="9">The Tat system comprises two distinct complexes: a TatABC complex, containing multiple copies of TatA, TatB and TatC subunits, and a separate TatA complex, containing only TatA subunits. Substrates initially bind to the TatABC complex, which probably triggers association of the separate TatA complex to form the active translocon.</text>
</comment>
<comment type="caution">
    <text evidence="10">The sequence shown here is derived from an EMBL/GenBank/DDBJ whole genome shotgun (WGS) entry which is preliminary data.</text>
</comment>
<sequence length="92" mass="9563">MGSFSIWHWLVVLLVVLLLFGSGKISGLMGDLATGIKSFKKNIKEDEPDASMTDTTVVPPAGNLPSPHVPGAGVHAASTDAARTTVRQPPGV</sequence>
<dbReference type="PANTHER" id="PTHR42982:SF1">
    <property type="entry name" value="SEC-INDEPENDENT PROTEIN TRANSLOCASE PROTEIN TATA"/>
    <property type="match status" value="1"/>
</dbReference>